<dbReference type="SUPFAM" id="SSF51430">
    <property type="entry name" value="NAD(P)-linked oxidoreductase"/>
    <property type="match status" value="1"/>
</dbReference>
<evidence type="ECO:0000313" key="6">
    <source>
        <dbReference type="Proteomes" id="UP000282195"/>
    </source>
</evidence>
<dbReference type="OrthoDB" id="8394608at2"/>
<dbReference type="Gene3D" id="3.20.20.100">
    <property type="entry name" value="NADP-dependent oxidoreductase domain"/>
    <property type="match status" value="1"/>
</dbReference>
<evidence type="ECO:0000256" key="2">
    <source>
        <dbReference type="ARBA" id="ARBA00022857"/>
    </source>
</evidence>
<dbReference type="CDD" id="cd19143">
    <property type="entry name" value="AKR_AKR6C1_2"/>
    <property type="match status" value="1"/>
</dbReference>
<dbReference type="PANTHER" id="PTHR43150:SF2">
    <property type="entry name" value="HYPERKINETIC, ISOFORM M"/>
    <property type="match status" value="1"/>
</dbReference>
<reference evidence="5 6" key="1">
    <citation type="submission" date="2018-10" db="EMBL/GenBank/DDBJ databases">
        <title>Rhizobium etli, R. leguminosarum and a new Rhizobium genospecies from Phaseolus dumosus.</title>
        <authorList>
            <person name="Ramirez-Puebla S.T."/>
            <person name="Rogel-Hernandez M.A."/>
            <person name="Guerrero G."/>
            <person name="Ormeno-Orrillo E."/>
            <person name="Martinez-Romero J.C."/>
            <person name="Negrete-Yankelevich S."/>
            <person name="Martinez-Romero E."/>
        </authorList>
    </citation>
    <scope>NUCLEOTIDE SEQUENCE [LARGE SCALE GENOMIC DNA]</scope>
    <source>
        <strain evidence="5 6">CCGE525</strain>
        <plasmid evidence="6">prccge525c</plasmid>
    </source>
</reference>
<dbReference type="Pfam" id="PF00248">
    <property type="entry name" value="Aldo_ket_red"/>
    <property type="match status" value="1"/>
</dbReference>
<proteinExistence type="inferred from homology"/>
<keyword evidence="5" id="KW-0614">Plasmid</keyword>
<protein>
    <submittedName>
        <fullName evidence="5">Aldo/keto reductase</fullName>
    </submittedName>
</protein>
<dbReference type="PANTHER" id="PTHR43150">
    <property type="entry name" value="HYPERKINETIC, ISOFORM M"/>
    <property type="match status" value="1"/>
</dbReference>
<feature type="domain" description="NADP-dependent oxidoreductase" evidence="4">
    <location>
        <begin position="17"/>
        <end position="318"/>
    </location>
</feature>
<evidence type="ECO:0000256" key="3">
    <source>
        <dbReference type="ARBA" id="ARBA00023002"/>
    </source>
</evidence>
<dbReference type="PRINTS" id="PR01577">
    <property type="entry name" value="KCNABCHANNEL"/>
</dbReference>
<dbReference type="EMBL" id="CP032695">
    <property type="protein sequence ID" value="AYG61976.1"/>
    <property type="molecule type" value="Genomic_DNA"/>
</dbReference>
<keyword evidence="2" id="KW-0521">NADP</keyword>
<accession>A0A387G316</accession>
<evidence type="ECO:0000256" key="1">
    <source>
        <dbReference type="ARBA" id="ARBA00006515"/>
    </source>
</evidence>
<evidence type="ECO:0000313" key="5">
    <source>
        <dbReference type="EMBL" id="AYG61976.1"/>
    </source>
</evidence>
<evidence type="ECO:0000259" key="4">
    <source>
        <dbReference type="Pfam" id="PF00248"/>
    </source>
</evidence>
<dbReference type="RefSeq" id="WP_120706913.1">
    <property type="nucleotide sequence ID" value="NZ_CP032695.1"/>
</dbReference>
<name>A0A387G316_9HYPH</name>
<dbReference type="InterPro" id="IPR023210">
    <property type="entry name" value="NADP_OxRdtase_dom"/>
</dbReference>
<sequence length="329" mass="36699">MEYRRLGKSGLKVSEFSFGSWVTFGRQVEGSDAVSMMAYAYDNGINFFDNAEGYESGKSEIVMGEALKTLGWSRDSFIVSSKVFWGGQKPTQRGLSRKHVTDAAHAALKRLQVDYLDLYFCHRPDIDTPIEETVRAMHDLVTQGKILYWGTSEWSAQQLTEAYAVARDLRITPPTMEQPQYNIFERQKVEGDYLPLYDLIGLGTTIWSPLASGVLTGKYNKGVPNDSRLNLPGYEWLKEKWSSEAGRAQLAKVAQLADLADEVGISITHLALLWCLSNRNVSTVILGASRMSQLEDNLAALAHKDKLTPEVLARIEAIVGNKPAAPQRF</sequence>
<dbReference type="KEGG" id="rjg:CCGE525_24260"/>
<organism evidence="5 6">
    <name type="scientific">Rhizobium jaguaris</name>
    <dbReference type="NCBI Taxonomy" id="1312183"/>
    <lineage>
        <taxon>Bacteria</taxon>
        <taxon>Pseudomonadati</taxon>
        <taxon>Pseudomonadota</taxon>
        <taxon>Alphaproteobacteria</taxon>
        <taxon>Hyphomicrobiales</taxon>
        <taxon>Rhizobiaceae</taxon>
        <taxon>Rhizobium/Agrobacterium group</taxon>
        <taxon>Rhizobium</taxon>
    </lineage>
</organism>
<gene>
    <name evidence="5" type="ORF">CCGE525_24260</name>
</gene>
<dbReference type="InterPro" id="IPR005399">
    <property type="entry name" value="K_chnl_volt-dep_bsu_KCNAB-rel"/>
</dbReference>
<keyword evidence="6" id="KW-1185">Reference proteome</keyword>
<comment type="similarity">
    <text evidence="1">Belongs to the shaker potassium channel beta subunit family.</text>
</comment>
<geneLocation type="plasmid" evidence="6">
    <name>prccge525c</name>
</geneLocation>
<dbReference type="GO" id="GO:0016491">
    <property type="term" value="F:oxidoreductase activity"/>
    <property type="evidence" value="ECO:0007669"/>
    <property type="project" value="UniProtKB-KW"/>
</dbReference>
<dbReference type="InterPro" id="IPR036812">
    <property type="entry name" value="NAD(P)_OxRdtase_dom_sf"/>
</dbReference>
<keyword evidence="3" id="KW-0560">Oxidoreductase</keyword>
<dbReference type="Proteomes" id="UP000282195">
    <property type="component" value="Plasmid pRCCGE525c"/>
</dbReference>
<dbReference type="AlphaFoldDB" id="A0A387G316"/>